<sequence>MYPRLFYTIHSLKSEIDTSPENTKNTKTLHLELIAMHENKYKMMKKTTTLKFTCSFIR</sequence>
<proteinExistence type="predicted"/>
<accession>A0A077EJC1</accession>
<dbReference type="Proteomes" id="UP000028933">
    <property type="component" value="Chromosome"/>
</dbReference>
<dbReference type="AlphaFoldDB" id="A0A077EJC1"/>
<reference evidence="1" key="1">
    <citation type="journal article" date="2013" name="Lancet">
        <title>First case of E anophelis outbreak in an intensive-care unit.</title>
        <authorList>
            <person name="Teo J."/>
            <person name="Tan S.Y."/>
            <person name="Tay M."/>
            <person name="Ding Y."/>
            <person name="Kjelleberg S."/>
            <person name="Givskov M."/>
            <person name="Lin R.T."/>
            <person name="Yang L."/>
        </authorList>
    </citation>
    <scope>NUCLEOTIDE SEQUENCE [LARGE SCALE GENOMIC DNA]</scope>
    <source>
        <strain evidence="1">NUHP1</strain>
    </source>
</reference>
<evidence type="ECO:0000313" key="1">
    <source>
        <dbReference type="EMBL" id="AIL45585.1"/>
    </source>
</evidence>
<dbReference type="KEGG" id="eao:BD94_1810"/>
<protein>
    <submittedName>
        <fullName evidence="1">Uncharacterized protein</fullName>
    </submittedName>
</protein>
<dbReference type="HOGENOM" id="CLU_2972220_0_0_10"/>
<name>A0A077EJC1_9FLAO</name>
<evidence type="ECO:0000313" key="2">
    <source>
        <dbReference type="Proteomes" id="UP000028933"/>
    </source>
</evidence>
<reference evidence="1" key="2">
    <citation type="journal article" date="2015" name="Genome Biol. Evol.">
        <title>Complete Genome Sequence and Transcriptomic Analysis of the Novel Pathogen Elizabethkingia anophelis in Response to Oxidative Stress.</title>
        <authorList>
            <person name="Li Y."/>
            <person name="Liu Y."/>
            <person name="Chew S.C."/>
            <person name="Tay M."/>
            <person name="Salido M.M."/>
            <person name="Teo J."/>
            <person name="Lauro F.M."/>
            <person name="Givskov M."/>
            <person name="Yang L."/>
        </authorList>
    </citation>
    <scope>NUCLEOTIDE SEQUENCE</scope>
    <source>
        <strain evidence="1">NUHP1</strain>
    </source>
</reference>
<dbReference type="STRING" id="1338011.BD94_1810"/>
<dbReference type="EMBL" id="CP007547">
    <property type="protein sequence ID" value="AIL45585.1"/>
    <property type="molecule type" value="Genomic_DNA"/>
</dbReference>
<organism evidence="1 2">
    <name type="scientific">Elizabethkingia anophelis NUHP1</name>
    <dbReference type="NCBI Taxonomy" id="1338011"/>
    <lineage>
        <taxon>Bacteria</taxon>
        <taxon>Pseudomonadati</taxon>
        <taxon>Bacteroidota</taxon>
        <taxon>Flavobacteriia</taxon>
        <taxon>Flavobacteriales</taxon>
        <taxon>Weeksellaceae</taxon>
        <taxon>Elizabethkingia</taxon>
    </lineage>
</organism>
<gene>
    <name evidence="1" type="ORF">BD94_1810</name>
</gene>